<organism evidence="3 4">
    <name type="scientific">Actinoplanes teichomyceticus</name>
    <dbReference type="NCBI Taxonomy" id="1867"/>
    <lineage>
        <taxon>Bacteria</taxon>
        <taxon>Bacillati</taxon>
        <taxon>Actinomycetota</taxon>
        <taxon>Actinomycetes</taxon>
        <taxon>Micromonosporales</taxon>
        <taxon>Micromonosporaceae</taxon>
        <taxon>Actinoplanes</taxon>
    </lineage>
</organism>
<dbReference type="AlphaFoldDB" id="A0A561VGS4"/>
<accession>A0A561VGS4</accession>
<dbReference type="RefSeq" id="WP_122976466.1">
    <property type="nucleotide sequence ID" value="NZ_BOMX01000064.1"/>
</dbReference>
<dbReference type="PROSITE" id="PS51173">
    <property type="entry name" value="CBM2"/>
    <property type="match status" value="1"/>
</dbReference>
<dbReference type="InterPro" id="IPR012291">
    <property type="entry name" value="CBM2_carb-bd_dom_sf"/>
</dbReference>
<protein>
    <submittedName>
        <fullName evidence="3">Cellulose binding domain-containing protein</fullName>
    </submittedName>
</protein>
<proteinExistence type="predicted"/>
<evidence type="ECO:0000256" key="1">
    <source>
        <dbReference type="SAM" id="MobiDB-lite"/>
    </source>
</evidence>
<comment type="caution">
    <text evidence="3">The sequence shown here is derived from an EMBL/GenBank/DDBJ whole genome shotgun (WGS) entry which is preliminary data.</text>
</comment>
<dbReference type="Pfam" id="PF00553">
    <property type="entry name" value="CBM_2"/>
    <property type="match status" value="1"/>
</dbReference>
<keyword evidence="4" id="KW-1185">Reference proteome</keyword>
<feature type="compositionally biased region" description="Low complexity" evidence="1">
    <location>
        <begin position="72"/>
        <end position="134"/>
    </location>
</feature>
<dbReference type="SMART" id="SM00637">
    <property type="entry name" value="CBD_II"/>
    <property type="match status" value="1"/>
</dbReference>
<dbReference type="SUPFAM" id="SSF49384">
    <property type="entry name" value="Carbohydrate-binding domain"/>
    <property type="match status" value="1"/>
</dbReference>
<dbReference type="InterPro" id="IPR008965">
    <property type="entry name" value="CBM2/CBM3_carb-bd_dom_sf"/>
</dbReference>
<evidence type="ECO:0000313" key="3">
    <source>
        <dbReference type="EMBL" id="TWG10822.1"/>
    </source>
</evidence>
<gene>
    <name evidence="3" type="ORF">FHX34_107320</name>
</gene>
<dbReference type="GO" id="GO:0004553">
    <property type="term" value="F:hydrolase activity, hydrolyzing O-glycosyl compounds"/>
    <property type="evidence" value="ECO:0007669"/>
    <property type="project" value="InterPro"/>
</dbReference>
<dbReference type="GO" id="GO:0005975">
    <property type="term" value="P:carbohydrate metabolic process"/>
    <property type="evidence" value="ECO:0007669"/>
    <property type="project" value="InterPro"/>
</dbReference>
<dbReference type="InterPro" id="IPR001919">
    <property type="entry name" value="CBD2"/>
</dbReference>
<feature type="region of interest" description="Disordered" evidence="1">
    <location>
        <begin position="72"/>
        <end position="136"/>
    </location>
</feature>
<dbReference type="Gene3D" id="2.60.40.290">
    <property type="match status" value="1"/>
</dbReference>
<evidence type="ECO:0000313" key="4">
    <source>
        <dbReference type="Proteomes" id="UP000320239"/>
    </source>
</evidence>
<reference evidence="3 4" key="1">
    <citation type="submission" date="2019-06" db="EMBL/GenBank/DDBJ databases">
        <title>Sequencing the genomes of 1000 actinobacteria strains.</title>
        <authorList>
            <person name="Klenk H.-P."/>
        </authorList>
    </citation>
    <scope>NUCLEOTIDE SEQUENCE [LARGE SCALE GENOMIC DNA]</scope>
    <source>
        <strain evidence="3 4">DSM 43866</strain>
    </source>
</reference>
<dbReference type="Proteomes" id="UP000320239">
    <property type="component" value="Unassembled WGS sequence"/>
</dbReference>
<evidence type="ECO:0000259" key="2">
    <source>
        <dbReference type="PROSITE" id="PS51173"/>
    </source>
</evidence>
<name>A0A561VGS4_ACTTI</name>
<dbReference type="GO" id="GO:0030247">
    <property type="term" value="F:polysaccharide binding"/>
    <property type="evidence" value="ECO:0007669"/>
    <property type="project" value="UniProtKB-UniRule"/>
</dbReference>
<sequence>MSKHRDRQFFIARSVFGLIGAVLVGLVGWIAVRAGGPASADDTPVIVQPSADLRAVESTVAPLLTASAVAAGSPVPSASPSAPVSSSASPSASASTSASVSPTPSRSSASPTPSTTSKSATPSPSRTSPAPTASNDLSATYATTASWGDGFIATVKVVNNGSQAHDFTVTVSYPSGVGLNLRGAWNGSASASGNTVTIRGNSLAAGQSVTVGFQAGKATRERIRATGCAVTGGTCRVS</sequence>
<dbReference type="OrthoDB" id="3297112at2"/>
<feature type="domain" description="CBM2" evidence="2">
    <location>
        <begin position="130"/>
        <end position="238"/>
    </location>
</feature>
<dbReference type="EMBL" id="VIWY01000007">
    <property type="protein sequence ID" value="TWG10822.1"/>
    <property type="molecule type" value="Genomic_DNA"/>
</dbReference>